<dbReference type="Gene3D" id="3.10.50.40">
    <property type="match status" value="1"/>
</dbReference>
<dbReference type="InterPro" id="IPR050245">
    <property type="entry name" value="PrsA_foldase"/>
</dbReference>
<evidence type="ECO:0000256" key="2">
    <source>
        <dbReference type="ARBA" id="ARBA00013194"/>
    </source>
</evidence>
<accession>A0A179D7G3</accession>
<dbReference type="PROSITE" id="PS50198">
    <property type="entry name" value="PPIC_PPIASE_2"/>
    <property type="match status" value="1"/>
</dbReference>
<evidence type="ECO:0000259" key="8">
    <source>
        <dbReference type="PROSITE" id="PS50198"/>
    </source>
</evidence>
<dbReference type="InterPro" id="IPR000297">
    <property type="entry name" value="PPIase_PpiC"/>
</dbReference>
<keyword evidence="5 6" id="KW-0413">Isomerase</keyword>
<sequence>MLKRLATLCLTVLLFLSGIAWSKDAQVIAKVGPYSLTKADFEKELEKNSRLKALLAMRPELKQVLVKRWVEVTLLALAGEDEGLLKDPEVKAQIEEQTRMILAQNYYERKVLKNLKVSERELQEYYLKHKKDYRVPERVKARHILIRVPEKAGPEAQKAALKKAEDLRQKILAGADFSEIARKYSEDPGTKDKGGDLGFFARGQMIPEFEEAVFKLKVGEISPPIKTRFGYHLVQVEAKVPAQEQPYEKVKDQVRQDLLEAKKTERIKALMTKLSKKYPVEIYTENLP</sequence>
<dbReference type="GO" id="GO:0003755">
    <property type="term" value="F:peptidyl-prolyl cis-trans isomerase activity"/>
    <property type="evidence" value="ECO:0007669"/>
    <property type="project" value="UniProtKB-KW"/>
</dbReference>
<dbReference type="Proteomes" id="UP000078390">
    <property type="component" value="Unassembled WGS sequence"/>
</dbReference>
<evidence type="ECO:0000256" key="5">
    <source>
        <dbReference type="ARBA" id="ARBA00023235"/>
    </source>
</evidence>
<feature type="signal peptide" evidence="7">
    <location>
        <begin position="1"/>
        <end position="22"/>
    </location>
</feature>
<feature type="domain" description="PpiC" evidence="8">
    <location>
        <begin position="136"/>
        <end position="238"/>
    </location>
</feature>
<dbReference type="PATRIC" id="fig|999894.6.peg.241"/>
<dbReference type="AlphaFoldDB" id="A0A179D7G3"/>
<comment type="caution">
    <text evidence="9">The sequence shown here is derived from an EMBL/GenBank/DDBJ whole genome shotgun (WGS) entry which is preliminary data.</text>
</comment>
<dbReference type="InterPro" id="IPR027304">
    <property type="entry name" value="Trigger_fact/SurA_dom_sf"/>
</dbReference>
<dbReference type="SUPFAM" id="SSF54534">
    <property type="entry name" value="FKBP-like"/>
    <property type="match status" value="1"/>
</dbReference>
<feature type="chain" id="PRO_5008100332" description="peptidylprolyl isomerase" evidence="7">
    <location>
        <begin position="23"/>
        <end position="288"/>
    </location>
</feature>
<comment type="catalytic activity">
    <reaction evidence="1">
        <text>[protein]-peptidylproline (omega=180) = [protein]-peptidylproline (omega=0)</text>
        <dbReference type="Rhea" id="RHEA:16237"/>
        <dbReference type="Rhea" id="RHEA-COMP:10747"/>
        <dbReference type="Rhea" id="RHEA-COMP:10748"/>
        <dbReference type="ChEBI" id="CHEBI:83833"/>
        <dbReference type="ChEBI" id="CHEBI:83834"/>
        <dbReference type="EC" id="5.2.1.8"/>
    </reaction>
</comment>
<evidence type="ECO:0000256" key="4">
    <source>
        <dbReference type="ARBA" id="ARBA00023110"/>
    </source>
</evidence>
<keyword evidence="4 6" id="KW-0697">Rotamase</keyword>
<dbReference type="EMBL" id="LWLG01000001">
    <property type="protein sequence ID" value="OAQ21721.1"/>
    <property type="molecule type" value="Genomic_DNA"/>
</dbReference>
<dbReference type="STRING" id="999894.TDIS_0239"/>
<evidence type="ECO:0000256" key="6">
    <source>
        <dbReference type="PROSITE-ProRule" id="PRU00278"/>
    </source>
</evidence>
<keyword evidence="3 7" id="KW-0732">Signal</keyword>
<dbReference type="RefSeq" id="WP_068668448.1">
    <property type="nucleotide sequence ID" value="NZ_LWLG01000001.1"/>
</dbReference>
<dbReference type="Pfam" id="PF13616">
    <property type="entry name" value="Rotamase_3"/>
    <property type="match status" value="1"/>
</dbReference>
<name>A0A179D7G3_9BACT</name>
<organism evidence="9 10">
    <name type="scientific">Thermosulfurimonas dismutans</name>
    <dbReference type="NCBI Taxonomy" id="999894"/>
    <lineage>
        <taxon>Bacteria</taxon>
        <taxon>Pseudomonadati</taxon>
        <taxon>Thermodesulfobacteriota</taxon>
        <taxon>Thermodesulfobacteria</taxon>
        <taxon>Thermodesulfobacteriales</taxon>
        <taxon>Thermodesulfobacteriaceae</taxon>
        <taxon>Thermosulfurimonas</taxon>
    </lineage>
</organism>
<dbReference type="PANTHER" id="PTHR47245">
    <property type="entry name" value="PEPTIDYLPROLYL ISOMERASE"/>
    <property type="match status" value="1"/>
</dbReference>
<gene>
    <name evidence="9" type="ORF">TDIS_0239</name>
</gene>
<proteinExistence type="predicted"/>
<dbReference type="EC" id="5.2.1.8" evidence="2"/>
<protein>
    <recommendedName>
        <fullName evidence="2">peptidylprolyl isomerase</fullName>
        <ecNumber evidence="2">5.2.1.8</ecNumber>
    </recommendedName>
</protein>
<keyword evidence="10" id="KW-1185">Reference proteome</keyword>
<dbReference type="SUPFAM" id="SSF109998">
    <property type="entry name" value="Triger factor/SurA peptide-binding domain-like"/>
    <property type="match status" value="1"/>
</dbReference>
<dbReference type="OrthoDB" id="14196at2"/>
<evidence type="ECO:0000313" key="10">
    <source>
        <dbReference type="Proteomes" id="UP000078390"/>
    </source>
</evidence>
<evidence type="ECO:0000256" key="1">
    <source>
        <dbReference type="ARBA" id="ARBA00000971"/>
    </source>
</evidence>
<evidence type="ECO:0000256" key="3">
    <source>
        <dbReference type="ARBA" id="ARBA00022729"/>
    </source>
</evidence>
<reference evidence="9 10" key="1">
    <citation type="submission" date="2016-04" db="EMBL/GenBank/DDBJ databases">
        <title>Genome analysis of Thermosulfurimonas dismutans, the first thermophilic sulfur-disproportionating bacterium of the phylum Thermodesulfobacteria.</title>
        <authorList>
            <person name="Mardanov A.V."/>
            <person name="Beletsky A.V."/>
            <person name="Kadnikov V.V."/>
            <person name="Slobodkin A.I."/>
            <person name="Ravin N.V."/>
        </authorList>
    </citation>
    <scope>NUCLEOTIDE SEQUENCE [LARGE SCALE GENOMIC DNA]</scope>
    <source>
        <strain evidence="9 10">S95</strain>
    </source>
</reference>
<evidence type="ECO:0000313" key="9">
    <source>
        <dbReference type="EMBL" id="OAQ21721.1"/>
    </source>
</evidence>
<dbReference type="PANTHER" id="PTHR47245:SF1">
    <property type="entry name" value="FOLDASE PROTEIN PRSA"/>
    <property type="match status" value="1"/>
</dbReference>
<dbReference type="InterPro" id="IPR046357">
    <property type="entry name" value="PPIase_dom_sf"/>
</dbReference>
<evidence type="ECO:0000256" key="7">
    <source>
        <dbReference type="SAM" id="SignalP"/>
    </source>
</evidence>